<proteinExistence type="predicted"/>
<dbReference type="EMBL" id="JAFEJA010000002">
    <property type="protein sequence ID" value="MBM9624337.1"/>
    <property type="molecule type" value="Genomic_DNA"/>
</dbReference>
<gene>
    <name evidence="2" type="ORF">JE024_37880</name>
</gene>
<name>A0ABS2V3B1_9ACTN</name>
<protein>
    <submittedName>
        <fullName evidence="2">Uncharacterized protein</fullName>
    </submittedName>
</protein>
<evidence type="ECO:0000313" key="3">
    <source>
        <dbReference type="Proteomes" id="UP000664109"/>
    </source>
</evidence>
<evidence type="ECO:0000313" key="2">
    <source>
        <dbReference type="EMBL" id="MBM9624337.1"/>
    </source>
</evidence>
<organism evidence="2 3">
    <name type="scientific">Streptomyces zhihengii</name>
    <dbReference type="NCBI Taxonomy" id="1818004"/>
    <lineage>
        <taxon>Bacteria</taxon>
        <taxon>Bacillati</taxon>
        <taxon>Actinomycetota</taxon>
        <taxon>Actinomycetes</taxon>
        <taxon>Kitasatosporales</taxon>
        <taxon>Streptomycetaceae</taxon>
        <taxon>Streptomyces</taxon>
    </lineage>
</organism>
<keyword evidence="3" id="KW-1185">Reference proteome</keyword>
<accession>A0ABS2V3B1</accession>
<dbReference type="RefSeq" id="WP_205378346.1">
    <property type="nucleotide sequence ID" value="NZ_JAFEJA010000002.1"/>
</dbReference>
<evidence type="ECO:0000256" key="1">
    <source>
        <dbReference type="SAM" id="MobiDB-lite"/>
    </source>
</evidence>
<comment type="caution">
    <text evidence="2">The sequence shown here is derived from an EMBL/GenBank/DDBJ whole genome shotgun (WGS) entry which is preliminary data.</text>
</comment>
<dbReference type="Proteomes" id="UP000664109">
    <property type="component" value="Unassembled WGS sequence"/>
</dbReference>
<dbReference type="Pfam" id="PF19953">
    <property type="entry name" value="EACC1"/>
    <property type="match status" value="1"/>
</dbReference>
<dbReference type="InterPro" id="IPR045428">
    <property type="entry name" value="EACC1"/>
</dbReference>
<sequence>MEFRLTFAHGGSEKDAGSSDCADCASSLYRWLVADPELRGLAEITVVPSQTRPGHMGDALEIVNVVLSNTIALSSLLVAAATWRGTRPRPTEVRLERDGVIVTVRDPSPDLLDRILNAGDEDDSERSPDDEGAE</sequence>
<feature type="compositionally biased region" description="Basic and acidic residues" evidence="1">
    <location>
        <begin position="125"/>
        <end position="134"/>
    </location>
</feature>
<reference evidence="2 3" key="1">
    <citation type="journal article" date="2016" name="Arch. Microbiol.">
        <title>Streptomyces zhihengii sp. nov., isolated from rhizospheric soil of Psammosilene tunicoides.</title>
        <authorList>
            <person name="Huang M.J."/>
            <person name="Fei J.J."/>
            <person name="Salam N."/>
            <person name="Kim C.J."/>
            <person name="Hozzein W.N."/>
            <person name="Xiao M."/>
            <person name="Huang H.Q."/>
            <person name="Li W.J."/>
        </authorList>
    </citation>
    <scope>NUCLEOTIDE SEQUENCE [LARGE SCALE GENOMIC DNA]</scope>
    <source>
        <strain evidence="2 3">YIM T102</strain>
    </source>
</reference>
<feature type="region of interest" description="Disordered" evidence="1">
    <location>
        <begin position="112"/>
        <end position="134"/>
    </location>
</feature>